<dbReference type="InterPro" id="IPR052940">
    <property type="entry name" value="Carb_Esterase_6"/>
</dbReference>
<dbReference type="AlphaFoldDB" id="A0A4R0PM80"/>
<organism evidence="3 4">
    <name type="scientific">Pedobacter psychrodurus</name>
    <dbReference type="NCBI Taxonomy" id="2530456"/>
    <lineage>
        <taxon>Bacteria</taxon>
        <taxon>Pseudomonadati</taxon>
        <taxon>Bacteroidota</taxon>
        <taxon>Sphingobacteriia</taxon>
        <taxon>Sphingobacteriales</taxon>
        <taxon>Sphingobacteriaceae</taxon>
        <taxon>Pedobacter</taxon>
    </lineage>
</organism>
<dbReference type="InterPro" id="IPR036514">
    <property type="entry name" value="SGNH_hydro_sf"/>
</dbReference>
<dbReference type="GO" id="GO:0016788">
    <property type="term" value="F:hydrolase activity, acting on ester bonds"/>
    <property type="evidence" value="ECO:0007669"/>
    <property type="project" value="UniProtKB-ARBA"/>
</dbReference>
<reference evidence="3 4" key="1">
    <citation type="submission" date="2019-02" db="EMBL/GenBank/DDBJ databases">
        <title>Pedobacter sp. RP-3-21 sp. nov., isolated from Arctic soil.</title>
        <authorList>
            <person name="Dahal R.H."/>
        </authorList>
    </citation>
    <scope>NUCLEOTIDE SEQUENCE [LARGE SCALE GENOMIC DNA]</scope>
    <source>
        <strain evidence="3 4">RP-3-21</strain>
    </source>
</reference>
<dbReference type="EMBL" id="SJSO01000018">
    <property type="protein sequence ID" value="TCD21760.1"/>
    <property type="molecule type" value="Genomic_DNA"/>
</dbReference>
<sequence length="323" mass="36434">MICQNLILQNQITRQIGIGRRAPKVVWLSLMGIKMRGNLILLLTFIGFSCFGQKKPVIEVYLIGGQSNATGQGYLSNMDDSMKVDHRVLIYHSGKAHLNSNFSPNQWFPLHASSESPDRFGPELGFGSQLQNLRPKARIAIIKHAHSGTNLYEQWNPGKDRKDTLNQGLQYKVFMSTVKTGLDSLVKHGYQPVIKGMLWQQGESDADKGGEISKSYGKNLKQFITRVRQDLKTVNMLFVYGYVYPPPNKSIAIDEVRTGQREVASSAKTSLSVRNAYVIITDDLSQRANDKNTHYPKDHIHFGTNGTWELGLRMAKEMNKHLK</sequence>
<dbReference type="OrthoDB" id="9795554at2"/>
<protein>
    <recommendedName>
        <fullName evidence="2">Sialate O-acetylesterase domain-containing protein</fullName>
    </recommendedName>
</protein>
<proteinExistence type="predicted"/>
<evidence type="ECO:0000256" key="1">
    <source>
        <dbReference type="ARBA" id="ARBA00022801"/>
    </source>
</evidence>
<keyword evidence="4" id="KW-1185">Reference proteome</keyword>
<keyword evidence="1" id="KW-0378">Hydrolase</keyword>
<dbReference type="Gene3D" id="3.40.50.1110">
    <property type="entry name" value="SGNH hydrolase"/>
    <property type="match status" value="1"/>
</dbReference>
<evidence type="ECO:0000259" key="2">
    <source>
        <dbReference type="Pfam" id="PF03629"/>
    </source>
</evidence>
<comment type="caution">
    <text evidence="3">The sequence shown here is derived from an EMBL/GenBank/DDBJ whole genome shotgun (WGS) entry which is preliminary data.</text>
</comment>
<feature type="domain" description="Sialate O-acetylesterase" evidence="2">
    <location>
        <begin position="59"/>
        <end position="319"/>
    </location>
</feature>
<evidence type="ECO:0000313" key="3">
    <source>
        <dbReference type="EMBL" id="TCD21760.1"/>
    </source>
</evidence>
<evidence type="ECO:0000313" key="4">
    <source>
        <dbReference type="Proteomes" id="UP000293925"/>
    </source>
</evidence>
<name>A0A4R0PM80_9SPHI</name>
<accession>A0A4R0PM80</accession>
<dbReference type="PANTHER" id="PTHR31988">
    <property type="entry name" value="ESTERASE, PUTATIVE (DUF303)-RELATED"/>
    <property type="match status" value="1"/>
</dbReference>
<dbReference type="PANTHER" id="PTHR31988:SF19">
    <property type="entry name" value="9-O-ACETYL-N-ACETYLNEURAMINIC ACID DEACETYLASE-RELATED"/>
    <property type="match status" value="1"/>
</dbReference>
<dbReference type="Proteomes" id="UP000293925">
    <property type="component" value="Unassembled WGS sequence"/>
</dbReference>
<dbReference type="SUPFAM" id="SSF52266">
    <property type="entry name" value="SGNH hydrolase"/>
    <property type="match status" value="1"/>
</dbReference>
<dbReference type="InterPro" id="IPR005181">
    <property type="entry name" value="SASA"/>
</dbReference>
<dbReference type="Pfam" id="PF03629">
    <property type="entry name" value="SASA"/>
    <property type="match status" value="1"/>
</dbReference>
<gene>
    <name evidence="3" type="ORF">EZ456_18505</name>
</gene>